<dbReference type="RefSeq" id="WP_319160981.1">
    <property type="nucleotide sequence ID" value="NZ_CP138359.1"/>
</dbReference>
<reference evidence="2" key="1">
    <citation type="submission" date="2023-11" db="EMBL/GenBank/DDBJ databases">
        <authorList>
            <person name="Helweg L.P."/>
            <person name="Kiel A."/>
            <person name="Hitz F."/>
            <person name="Ruckert-Reed C."/>
            <person name="Busche T."/>
            <person name="Kaltschmidt B."/>
            <person name="Kaltschmidt C."/>
        </authorList>
    </citation>
    <scope>NUCLEOTIDE SEQUENCE [LARGE SCALE GENOMIC DNA]</scope>
    <source>
        <strain evidence="2">4.1</strain>
    </source>
</reference>
<accession>A0AAF0ZCD2</accession>
<keyword evidence="2" id="KW-1185">Reference proteome</keyword>
<gene>
    <name evidence="1" type="ORF">SANBI_001810</name>
</gene>
<dbReference type="EMBL" id="CP138359">
    <property type="protein sequence ID" value="WPF84088.1"/>
    <property type="molecule type" value="Genomic_DNA"/>
</dbReference>
<name>A0AAF0ZCD2_9MICO</name>
<evidence type="ECO:0000313" key="1">
    <source>
        <dbReference type="EMBL" id="WPF84088.1"/>
    </source>
</evidence>
<sequence length="394" mass="40625">MMTWRGARILSTGSSWDGALELTVTTDPSTAPDGSTEAPRTLRALAYPALVGPTVVGDHVLLNTTALDRGLGTGGYALVVAVLPSDDQQVARASVPDGPGHLVKARYTPHQTMVLGIDEQESPHHETLEDADDLDAMPVVVADLHSALPAIIAGARHHAEVLGRTQPRIVYVMTDGGALPAWFSRTVSTLCQTGWTDATITVGQAYGGDHEAVTVHTGLLAARHVLDADLAVVAQGPGNLGTGTRWGFSGVAAGEAVNAAATLGGRPVASLRVSGADPRPRHQGISHHSLTAYGRVALLRADVPVPGFGQVADSFAETDHDPHALEATVREQALTLASGTARHTLVDVEATPALAEALEGSPVRLSTMGRGTAQDPAAFLAAAVAGQHAVSLLA</sequence>
<organism evidence="1 2">
    <name type="scientific">Sanguibacter biliveldensis</name>
    <dbReference type="NCBI Taxonomy" id="3030830"/>
    <lineage>
        <taxon>Bacteria</taxon>
        <taxon>Bacillati</taxon>
        <taxon>Actinomycetota</taxon>
        <taxon>Actinomycetes</taxon>
        <taxon>Micrococcales</taxon>
        <taxon>Sanguibacteraceae</taxon>
        <taxon>Sanguibacter</taxon>
    </lineage>
</organism>
<proteinExistence type="predicted"/>
<dbReference type="Pfam" id="PF12982">
    <property type="entry name" value="DUF3866"/>
    <property type="match status" value="1"/>
</dbReference>
<dbReference type="KEGG" id="sbil:SANBI_001810"/>
<protein>
    <submittedName>
        <fullName evidence="1">DUF3866 family protein</fullName>
    </submittedName>
</protein>
<dbReference type="AlphaFoldDB" id="A0AAF0ZCD2"/>
<evidence type="ECO:0000313" key="2">
    <source>
        <dbReference type="Proteomes" id="UP001304340"/>
    </source>
</evidence>
<dbReference type="Proteomes" id="UP001304340">
    <property type="component" value="Chromosome"/>
</dbReference>
<dbReference type="InterPro" id="IPR024479">
    <property type="entry name" value="DUF3866"/>
</dbReference>